<reference evidence="1 2" key="1">
    <citation type="journal article" date="2015" name="Genome Biol. Evol.">
        <title>Comparative Genomics of a Bacterivorous Green Alga Reveals Evolutionary Causalities and Consequences of Phago-Mixotrophic Mode of Nutrition.</title>
        <authorList>
            <person name="Burns J.A."/>
            <person name="Paasch A."/>
            <person name="Narechania A."/>
            <person name="Kim E."/>
        </authorList>
    </citation>
    <scope>NUCLEOTIDE SEQUENCE [LARGE SCALE GENOMIC DNA]</scope>
    <source>
        <strain evidence="1 2">PLY_AMNH</strain>
    </source>
</reference>
<evidence type="ECO:0000313" key="2">
    <source>
        <dbReference type="Proteomes" id="UP001190700"/>
    </source>
</evidence>
<dbReference type="EMBL" id="LGRX02006955">
    <property type="protein sequence ID" value="KAK3275881.1"/>
    <property type="molecule type" value="Genomic_DNA"/>
</dbReference>
<dbReference type="PANTHER" id="PTHR13359:SF2">
    <property type="entry name" value="LARGE RIBOSOMAL SUBUNIT PROTEIN ML40"/>
    <property type="match status" value="1"/>
</dbReference>
<accession>A0AAE0L8C4</accession>
<comment type="caution">
    <text evidence="1">The sequence shown here is derived from an EMBL/GenBank/DDBJ whole genome shotgun (WGS) entry which is preliminary data.</text>
</comment>
<protein>
    <submittedName>
        <fullName evidence="1">Uncharacterized protein</fullName>
    </submittedName>
</protein>
<dbReference type="Proteomes" id="UP001190700">
    <property type="component" value="Unassembled WGS sequence"/>
</dbReference>
<dbReference type="InterPro" id="IPR039145">
    <property type="entry name" value="Ribosomal_mL40_metazoa/plant"/>
</dbReference>
<keyword evidence="2" id="KW-1185">Reference proteome</keyword>
<name>A0AAE0L8C4_9CHLO</name>
<dbReference type="PANTHER" id="PTHR13359">
    <property type="entry name" value="39S RIBOSOMAL PROTEIN L40, MITOCHONDRIAL"/>
    <property type="match status" value="1"/>
</dbReference>
<dbReference type="GO" id="GO:0005762">
    <property type="term" value="C:mitochondrial large ribosomal subunit"/>
    <property type="evidence" value="ECO:0007669"/>
    <property type="project" value="InterPro"/>
</dbReference>
<dbReference type="AlphaFoldDB" id="A0AAE0L8C4"/>
<organism evidence="1 2">
    <name type="scientific">Cymbomonas tetramitiformis</name>
    <dbReference type="NCBI Taxonomy" id="36881"/>
    <lineage>
        <taxon>Eukaryota</taxon>
        <taxon>Viridiplantae</taxon>
        <taxon>Chlorophyta</taxon>
        <taxon>Pyramimonadophyceae</taxon>
        <taxon>Pyramimonadales</taxon>
        <taxon>Pyramimonadaceae</taxon>
        <taxon>Cymbomonas</taxon>
    </lineage>
</organism>
<gene>
    <name evidence="1" type="ORF">CYMTET_16010</name>
</gene>
<evidence type="ECO:0000313" key="1">
    <source>
        <dbReference type="EMBL" id="KAK3275881.1"/>
    </source>
</evidence>
<sequence length="190" mass="21328">MLALYLERAGRVAQCSSAHSAKLLRAVITDVAPAQVVNDLCEKPAYSKVPVRSYAKKPAGRRLNIPPKDFGRESFSNTKVYEHLEAFVDAAEPIHVPKEELDPDTAAQDKARAREYNKMKMAEHRAWQRDINTLIKLQKDAISALPPELQAAAMVPDMNPFPSRRHIFYETPPKKGVVAANIDQATKKRR</sequence>
<dbReference type="Gene3D" id="6.10.250.3440">
    <property type="match status" value="1"/>
</dbReference>
<proteinExistence type="predicted"/>